<dbReference type="Gene3D" id="3.30.465.10">
    <property type="match status" value="1"/>
</dbReference>
<feature type="compositionally biased region" description="Gly residues" evidence="1">
    <location>
        <begin position="211"/>
        <end position="234"/>
    </location>
</feature>
<dbReference type="GO" id="GO:0016491">
    <property type="term" value="F:oxidoreductase activity"/>
    <property type="evidence" value="ECO:0007669"/>
    <property type="project" value="InterPro"/>
</dbReference>
<dbReference type="InterPro" id="IPR051312">
    <property type="entry name" value="Diverse_Substr_Oxidored"/>
</dbReference>
<dbReference type="InterPro" id="IPR002346">
    <property type="entry name" value="Mopterin_DH_FAD-bd"/>
</dbReference>
<dbReference type="Pfam" id="PF00941">
    <property type="entry name" value="FAD_binding_5"/>
    <property type="match status" value="1"/>
</dbReference>
<dbReference type="InterPro" id="IPR016169">
    <property type="entry name" value="FAD-bd_PCMH_sub2"/>
</dbReference>
<proteinExistence type="predicted"/>
<evidence type="ECO:0000256" key="1">
    <source>
        <dbReference type="SAM" id="MobiDB-lite"/>
    </source>
</evidence>
<dbReference type="PANTHER" id="PTHR42659">
    <property type="entry name" value="XANTHINE DEHYDROGENASE SUBUNIT C-RELATED"/>
    <property type="match status" value="1"/>
</dbReference>
<dbReference type="InterPro" id="IPR036318">
    <property type="entry name" value="FAD-bd_PCMH-like_sf"/>
</dbReference>
<gene>
    <name evidence="3" type="ORF">HP467_07565</name>
</gene>
<dbReference type="PANTHER" id="PTHR42659:SF9">
    <property type="entry name" value="XANTHINE DEHYDROGENASE FAD-BINDING SUBUNIT XDHB-RELATED"/>
    <property type="match status" value="1"/>
</dbReference>
<dbReference type="SUPFAM" id="SSF56176">
    <property type="entry name" value="FAD-binding/transporter-associated domain-like"/>
    <property type="match status" value="1"/>
</dbReference>
<evidence type="ECO:0000313" key="4">
    <source>
        <dbReference type="Proteomes" id="UP000539146"/>
    </source>
</evidence>
<reference evidence="3 4" key="1">
    <citation type="submission" date="2020-05" db="EMBL/GenBank/DDBJ databases">
        <title>Genome Sequencing of Type Strains.</title>
        <authorList>
            <person name="Lemaire J.F."/>
            <person name="Inderbitzin P."/>
            <person name="Gregorio O.A."/>
            <person name="Collins S.B."/>
            <person name="Wespe N."/>
            <person name="Knight-Connoni V."/>
        </authorList>
    </citation>
    <scope>NUCLEOTIDE SEQUENCE [LARGE SCALE GENOMIC DNA]</scope>
    <source>
        <strain evidence="3 4">DSM 20512</strain>
    </source>
</reference>
<organism evidence="3 4">
    <name type="scientific">Curtobacterium citreum</name>
    <dbReference type="NCBI Taxonomy" id="2036"/>
    <lineage>
        <taxon>Bacteria</taxon>
        <taxon>Bacillati</taxon>
        <taxon>Actinomycetota</taxon>
        <taxon>Actinomycetes</taxon>
        <taxon>Micrococcales</taxon>
        <taxon>Microbacteriaceae</taxon>
        <taxon>Curtobacterium</taxon>
    </lineage>
</organism>
<comment type="caution">
    <text evidence="3">The sequence shown here is derived from an EMBL/GenBank/DDBJ whole genome shotgun (WGS) entry which is preliminary data.</text>
</comment>
<accession>A0A850DTH1</accession>
<dbReference type="Proteomes" id="UP000539146">
    <property type="component" value="Unassembled WGS sequence"/>
</dbReference>
<evidence type="ECO:0000313" key="3">
    <source>
        <dbReference type="EMBL" id="NUU27969.1"/>
    </source>
</evidence>
<dbReference type="PROSITE" id="PS51387">
    <property type="entry name" value="FAD_PCMH"/>
    <property type="match status" value="1"/>
</dbReference>
<dbReference type="RefSeq" id="WP_175325794.1">
    <property type="nucleotide sequence ID" value="NZ_BAAAWP010000001.1"/>
</dbReference>
<dbReference type="EMBL" id="JABMCG010000095">
    <property type="protein sequence ID" value="NUU27969.1"/>
    <property type="molecule type" value="Genomic_DNA"/>
</dbReference>
<dbReference type="AlphaFoldDB" id="A0A850DTH1"/>
<feature type="region of interest" description="Disordered" evidence="1">
    <location>
        <begin position="199"/>
        <end position="234"/>
    </location>
</feature>
<dbReference type="GO" id="GO:0071949">
    <property type="term" value="F:FAD binding"/>
    <property type="evidence" value="ECO:0007669"/>
    <property type="project" value="InterPro"/>
</dbReference>
<dbReference type="InterPro" id="IPR016166">
    <property type="entry name" value="FAD-bd_PCMH"/>
</dbReference>
<name>A0A850DTH1_9MICO</name>
<protein>
    <submittedName>
        <fullName evidence="3">FAD-binding molybdopterin dehydrogenase</fullName>
    </submittedName>
</protein>
<feature type="domain" description="FAD-binding PCMH-type" evidence="2">
    <location>
        <begin position="1"/>
        <end position="173"/>
    </location>
</feature>
<evidence type="ECO:0000259" key="2">
    <source>
        <dbReference type="PROSITE" id="PS51387"/>
    </source>
</evidence>
<sequence length="315" mass="32788">MDLVSVRTVRTPSHRDDLALAPGEQPLAGGTWLYSEEQPDTTGLVDLTGLGWPDAERTPDGLRLGATCTLAALLRLTPEPDWRAWPLVDRCVNALLASFKVWNAATVGGNVATALPAGAVTALLVTLDATAVVWTTDGGERRVPVAELVTGPRTTTLAPGEVVRAFDVPAAALRQETGFRRVSLSPHGRTGTLVTARWSSTDRDTDTDTGTGTGTAPGTGTGTAPGTGTGTGTGTDPGFVLVVTGGVPRPLVLRWDTVPSADAVDAALADHDDWYDDPHGSPTWRRGVSRRFAAELVAEAGATGHSGSRWTGGVR</sequence>